<feature type="compositionally biased region" description="Low complexity" evidence="2">
    <location>
        <begin position="956"/>
        <end position="968"/>
    </location>
</feature>
<accession>A0A813X1I7</accession>
<feature type="region of interest" description="Disordered" evidence="2">
    <location>
        <begin position="180"/>
        <end position="209"/>
    </location>
</feature>
<organism evidence="3 4">
    <name type="scientific">Brachionus calyciflorus</name>
    <dbReference type="NCBI Taxonomy" id="104777"/>
    <lineage>
        <taxon>Eukaryota</taxon>
        <taxon>Metazoa</taxon>
        <taxon>Spiralia</taxon>
        <taxon>Gnathifera</taxon>
        <taxon>Rotifera</taxon>
        <taxon>Eurotatoria</taxon>
        <taxon>Monogononta</taxon>
        <taxon>Pseudotrocha</taxon>
        <taxon>Ploima</taxon>
        <taxon>Brachionidae</taxon>
        <taxon>Brachionus</taxon>
    </lineage>
</organism>
<feature type="region of interest" description="Disordered" evidence="2">
    <location>
        <begin position="1127"/>
        <end position="1165"/>
    </location>
</feature>
<feature type="region of interest" description="Disordered" evidence="2">
    <location>
        <begin position="928"/>
        <end position="975"/>
    </location>
</feature>
<feature type="region of interest" description="Disordered" evidence="2">
    <location>
        <begin position="95"/>
        <end position="140"/>
    </location>
</feature>
<dbReference type="OrthoDB" id="10562935at2759"/>
<comment type="caution">
    <text evidence="3">The sequence shown here is derived from an EMBL/GenBank/DDBJ whole genome shotgun (WGS) entry which is preliminary data.</text>
</comment>
<evidence type="ECO:0000313" key="3">
    <source>
        <dbReference type="EMBL" id="CAF0858881.1"/>
    </source>
</evidence>
<evidence type="ECO:0000256" key="2">
    <source>
        <dbReference type="SAM" id="MobiDB-lite"/>
    </source>
</evidence>
<evidence type="ECO:0000313" key="4">
    <source>
        <dbReference type="Proteomes" id="UP000663879"/>
    </source>
</evidence>
<keyword evidence="1" id="KW-0175">Coiled coil</keyword>
<gene>
    <name evidence="3" type="ORF">OXX778_LOCUS9335</name>
</gene>
<reference evidence="3" key="1">
    <citation type="submission" date="2021-02" db="EMBL/GenBank/DDBJ databases">
        <authorList>
            <person name="Nowell W R."/>
        </authorList>
    </citation>
    <scope>NUCLEOTIDE SEQUENCE</scope>
    <source>
        <strain evidence="3">Ploen Becks lab</strain>
    </source>
</reference>
<feature type="compositionally biased region" description="Basic and acidic residues" evidence="2">
    <location>
        <begin position="772"/>
        <end position="781"/>
    </location>
</feature>
<keyword evidence="4" id="KW-1185">Reference proteome</keyword>
<protein>
    <submittedName>
        <fullName evidence="3">Uncharacterized protein</fullName>
    </submittedName>
</protein>
<dbReference type="AlphaFoldDB" id="A0A813X1I7"/>
<feature type="coiled-coil region" evidence="1">
    <location>
        <begin position="662"/>
        <end position="696"/>
    </location>
</feature>
<feature type="compositionally biased region" description="Acidic residues" evidence="2">
    <location>
        <begin position="782"/>
        <end position="793"/>
    </location>
</feature>
<proteinExistence type="predicted"/>
<evidence type="ECO:0000256" key="1">
    <source>
        <dbReference type="SAM" id="Coils"/>
    </source>
</evidence>
<dbReference type="EMBL" id="CAJNOC010001370">
    <property type="protein sequence ID" value="CAF0858881.1"/>
    <property type="molecule type" value="Genomic_DNA"/>
</dbReference>
<sequence>MVLNKTQIITSSTQQQRENESIKCVNNNNNSNSNLNTKLESIELYEKRFLNSLKNLNSTSLLKPNLKNELLTQRTNLNNNKLDLNKPKFLFQNDTQVSSTSSLSSHKSRYDRIRSKSSSTRHKSAKPRDKSQESNLNSTESKSLNLLVPLIRRSVSTNSTYTGSSFNLKTSISSCMSSSNSLNSNWYKPKPLQKPVNLNDEDDDQNDDANEKIMNSQKLELNETKMDSEVTKTTCEEYDNLNTTPEHNLNQSMEDYQQKSNVASFIILNDSINSYNEQSSQMQQVSEDYEDEEMDDNELRTYDDENINNFPEDEFFLISSPSPFALEDTEPIIRQNPSRYEQNRLSNIIEEDDEINQTTSEHEDFKEMLELSKQVTDSYKNIENELTYKPVVKKRVYNLNRTYYETNKNSDEEEPDNILNFLIDKLSEQHKLDLKKFDSENKFDRMEKELLDKYTLPEKDSEFLLTKSLYAKNKVINDNNKLITALSINEIETRRSICFEDDMDLSENDDEKKIKEEIVLIGEKNDIDSFLHNENNQLYNLLMANSNRVSRLSNLEDNLSRKRLSGLKDIEVKTQENDTCLADTQNLSNSLQDVEIEIQIEEPETKGEYETELRDVAKYLVDEITKISLNKVKIDYLNEKYENKNFDVTNLINKEIEEDDSLKNLKDNKQDLIEYYENLEKNLHQVRSEIDKLKQEAVEDLAYLSKILNTDEYDIDEFYLNNDEKTETETEYLSQSNLASSQVYLTPAESFNKNDENTLTNQTDEDEDSENEETKNTVKENEDQELEEEEDDDQTLKNELEDLSHLVKNILTSRPSFKLENLESKFIEPKRQTLHLVDKKSVENLLKLASNSASLINLNIDVNNSIQPIVEAKPAVKPRVVKKSPEKNFENQLNNLIQSAKSNCSTSNFRIPSSRHFCGRLMSFSQNSSVSSSSSSSSSSSASMTNTEISIETDSTESPSPASTSPNSQYQHQRNMAKSVEFLSTKIDDLKKEKSLISLIDSTRPVGVSKSIKDLREFVSNSYSPSQIVRPDSVEPQKRQLVQQPVIKQATSINSLMKPFKNEKSDQIRLEFLQQQQALAKMERDYSKKMDIKKSTNESDETLINCILEMKPLPSNRNVVVQRENVRPNIQPRTNSSQSNNSNQKSLNSSFSLSSNGSNSNRNSINQNENYIKKLYFSAMTSTTLLMCI</sequence>
<feature type="compositionally biased region" description="Low complexity" evidence="2">
    <location>
        <begin position="928"/>
        <end position="943"/>
    </location>
</feature>
<feature type="region of interest" description="Disordered" evidence="2">
    <location>
        <begin position="748"/>
        <end position="795"/>
    </location>
</feature>
<feature type="compositionally biased region" description="Acidic residues" evidence="2">
    <location>
        <begin position="199"/>
        <end position="208"/>
    </location>
</feature>
<dbReference type="Proteomes" id="UP000663879">
    <property type="component" value="Unassembled WGS sequence"/>
</dbReference>
<name>A0A813X1I7_9BILA</name>